<organism evidence="3 4">
    <name type="scientific">Amycolatopsis alkalitolerans</name>
    <dbReference type="NCBI Taxonomy" id="2547244"/>
    <lineage>
        <taxon>Bacteria</taxon>
        <taxon>Bacillati</taxon>
        <taxon>Actinomycetota</taxon>
        <taxon>Actinomycetes</taxon>
        <taxon>Pseudonocardiales</taxon>
        <taxon>Pseudonocardiaceae</taxon>
        <taxon>Amycolatopsis</taxon>
    </lineage>
</organism>
<protein>
    <submittedName>
        <fullName evidence="3">SRPBCC family protein</fullName>
    </submittedName>
</protein>
<dbReference type="OrthoDB" id="9803476at2"/>
<comment type="caution">
    <text evidence="3">The sequence shown here is derived from an EMBL/GenBank/DDBJ whole genome shotgun (WGS) entry which is preliminary data.</text>
</comment>
<evidence type="ECO:0000256" key="1">
    <source>
        <dbReference type="ARBA" id="ARBA00006817"/>
    </source>
</evidence>
<accession>A0A5C4LQE1</accession>
<keyword evidence="4" id="KW-1185">Reference proteome</keyword>
<dbReference type="Proteomes" id="UP000305546">
    <property type="component" value="Unassembled WGS sequence"/>
</dbReference>
<feature type="domain" description="Activator of Hsp90 ATPase homologue 1/2-like C-terminal" evidence="2">
    <location>
        <begin position="22"/>
        <end position="138"/>
    </location>
</feature>
<dbReference type="Pfam" id="PF08327">
    <property type="entry name" value="AHSA1"/>
    <property type="match status" value="1"/>
</dbReference>
<evidence type="ECO:0000313" key="3">
    <source>
        <dbReference type="EMBL" id="TNC20673.1"/>
    </source>
</evidence>
<comment type="similarity">
    <text evidence="1">Belongs to the AHA1 family.</text>
</comment>
<evidence type="ECO:0000313" key="4">
    <source>
        <dbReference type="Proteomes" id="UP000305546"/>
    </source>
</evidence>
<evidence type="ECO:0000259" key="2">
    <source>
        <dbReference type="Pfam" id="PF08327"/>
    </source>
</evidence>
<dbReference type="InterPro" id="IPR013538">
    <property type="entry name" value="ASHA1/2-like_C"/>
</dbReference>
<dbReference type="Gene3D" id="3.30.530.20">
    <property type="match status" value="1"/>
</dbReference>
<dbReference type="CDD" id="cd08899">
    <property type="entry name" value="SRPBCC_CalC_Aha1-like_6"/>
    <property type="match status" value="1"/>
</dbReference>
<dbReference type="AlphaFoldDB" id="A0A5C4LQE1"/>
<name>A0A5C4LQE1_9PSEU</name>
<reference evidence="3 4" key="1">
    <citation type="submission" date="2019-06" db="EMBL/GenBank/DDBJ databases">
        <title>Amycolatopsis alkalitolerans sp. nov., isolated from Gastrodia elata Blume.</title>
        <authorList>
            <person name="Narsing Rao M.P."/>
            <person name="Li W.J."/>
        </authorList>
    </citation>
    <scope>NUCLEOTIDE SEQUENCE [LARGE SCALE GENOMIC DNA]</scope>
    <source>
        <strain evidence="3 4">SYSUP0005</strain>
    </source>
</reference>
<dbReference type="RefSeq" id="WP_139100240.1">
    <property type="nucleotide sequence ID" value="NZ_VDFW01000041.1"/>
</dbReference>
<dbReference type="EMBL" id="VDFW01000041">
    <property type="protein sequence ID" value="TNC20673.1"/>
    <property type="molecule type" value="Genomic_DNA"/>
</dbReference>
<sequence>MDAKMETVGGATVLRFERRFKHPVEKVWRAISDPAEMAHWFPAAVETELKIGAAMTFTFPGEAPIDGSRGGEILELDPPKVYAFRWNSDVLRFELVPDGDGCILYFSQTLGGGGLGRLGAGRNAAGWDHCLGALDARLDGREPEAFTEWLPAMQHYLDVFGLAEGTRADTAEGAELRFALDLVWKPVDDACKHVARLADTVKEGAVRWELFADPDFGTRVELTHTVPAEHADAELAAWPARLKELFAAVHAG</sequence>
<dbReference type="InterPro" id="IPR023393">
    <property type="entry name" value="START-like_dom_sf"/>
</dbReference>
<dbReference type="SUPFAM" id="SSF55961">
    <property type="entry name" value="Bet v1-like"/>
    <property type="match status" value="2"/>
</dbReference>
<proteinExistence type="inferred from homology"/>
<gene>
    <name evidence="3" type="ORF">FG385_30385</name>
</gene>